<evidence type="ECO:0000313" key="6">
    <source>
        <dbReference type="EMBL" id="OLP48224.1"/>
    </source>
</evidence>
<dbReference type="InterPro" id="IPR018060">
    <property type="entry name" value="HTH_AraC"/>
</dbReference>
<dbReference type="EMBL" id="JACIED010000002">
    <property type="protein sequence ID" value="MBB4007899.1"/>
    <property type="molecule type" value="Genomic_DNA"/>
</dbReference>
<gene>
    <name evidence="6" type="ORF">BJF91_08800</name>
    <name evidence="5" type="ORF">GGQ71_002162</name>
</gene>
<evidence type="ECO:0000313" key="7">
    <source>
        <dbReference type="Proteomes" id="UP000185598"/>
    </source>
</evidence>
<keyword evidence="3" id="KW-0804">Transcription</keyword>
<dbReference type="InterPro" id="IPR029062">
    <property type="entry name" value="Class_I_gatase-like"/>
</dbReference>
<evidence type="ECO:0000256" key="2">
    <source>
        <dbReference type="ARBA" id="ARBA00023125"/>
    </source>
</evidence>
<dbReference type="Gene3D" id="3.40.50.880">
    <property type="match status" value="1"/>
</dbReference>
<keyword evidence="7" id="KW-1185">Reference proteome</keyword>
<dbReference type="EMBL" id="MKIN01000024">
    <property type="protein sequence ID" value="OLP48224.1"/>
    <property type="molecule type" value="Genomic_DNA"/>
</dbReference>
<sequence length="337" mass="37632">MSKLPIKKRNIVFFLVPNFTLLPFAGAIETLRIANRMLGYDAYEWRLCSVDGAKVSSSSGISIEVDSSLADERRFLSGESRPNMAIVCSGVFVEEFNNKSVNAWLREAYNRNVAVGSLCTGAHILAQAGLLNGKRCAIHWENLPGFAEAFPQAEVYADLYEVDSNLYTCAGGTASLDMMLNLIGQDFGEGLVNRVCEQHLTDRVRSASDRQRLPLRARLGVQNNKVLQIIELMESSLAEPLSLLDIADKVDLSRRQIERLFRQEMGRSPARYYLEIRLDRARHLLVQSSMPVVEVAVACGFVSASHFSKCYREFYNRSPQQERAERKQAAAKASVAA</sequence>
<feature type="domain" description="HTH araC/xylS-type" evidence="4">
    <location>
        <begin position="227"/>
        <end position="325"/>
    </location>
</feature>
<dbReference type="PANTHER" id="PTHR43130">
    <property type="entry name" value="ARAC-FAMILY TRANSCRIPTIONAL REGULATOR"/>
    <property type="match status" value="1"/>
</dbReference>
<dbReference type="SUPFAM" id="SSF46689">
    <property type="entry name" value="Homeodomain-like"/>
    <property type="match status" value="2"/>
</dbReference>
<dbReference type="PROSITE" id="PS01124">
    <property type="entry name" value="HTH_ARAC_FAMILY_2"/>
    <property type="match status" value="1"/>
</dbReference>
<proteinExistence type="predicted"/>
<dbReference type="Proteomes" id="UP000544107">
    <property type="component" value="Unassembled WGS sequence"/>
</dbReference>
<dbReference type="AlphaFoldDB" id="A0A1Q9A109"/>
<dbReference type="PANTHER" id="PTHR43130:SF3">
    <property type="entry name" value="HTH-TYPE TRANSCRIPTIONAL REGULATOR RV1931C"/>
    <property type="match status" value="1"/>
</dbReference>
<dbReference type="InterPro" id="IPR052158">
    <property type="entry name" value="INH-QAR"/>
</dbReference>
<keyword evidence="1" id="KW-0805">Transcription regulation</keyword>
<reference evidence="5 8" key="2">
    <citation type="submission" date="2020-08" db="EMBL/GenBank/DDBJ databases">
        <title>Genomic Encyclopedia of Type Strains, Phase IV (KMG-IV): sequencing the most valuable type-strain genomes for metagenomic binning, comparative biology and taxonomic classification.</title>
        <authorList>
            <person name="Goeker M."/>
        </authorList>
    </citation>
    <scope>NUCLEOTIDE SEQUENCE [LARGE SCALE GENOMIC DNA]</scope>
    <source>
        <strain evidence="5 8">DSM 100021</strain>
    </source>
</reference>
<evidence type="ECO:0000313" key="8">
    <source>
        <dbReference type="Proteomes" id="UP000544107"/>
    </source>
</evidence>
<dbReference type="InterPro" id="IPR002818">
    <property type="entry name" value="DJ-1/PfpI"/>
</dbReference>
<dbReference type="OrthoDB" id="9793400at2"/>
<comment type="caution">
    <text evidence="6">The sequence shown here is derived from an EMBL/GenBank/DDBJ whole genome shotgun (WGS) entry which is preliminary data.</text>
</comment>
<protein>
    <submittedName>
        <fullName evidence="6">AraC family transcriptional regulator</fullName>
    </submittedName>
    <submittedName>
        <fullName evidence="5">Transcriptional regulator GlxA family with amidase domain</fullName>
    </submittedName>
</protein>
<dbReference type="CDD" id="cd03136">
    <property type="entry name" value="GATase1_AraC_ArgR_like"/>
    <property type="match status" value="1"/>
</dbReference>
<evidence type="ECO:0000313" key="5">
    <source>
        <dbReference type="EMBL" id="MBB4007899.1"/>
    </source>
</evidence>
<dbReference type="SMART" id="SM00342">
    <property type="entry name" value="HTH_ARAC"/>
    <property type="match status" value="1"/>
</dbReference>
<dbReference type="GO" id="GO:0003700">
    <property type="term" value="F:DNA-binding transcription factor activity"/>
    <property type="evidence" value="ECO:0007669"/>
    <property type="project" value="InterPro"/>
</dbReference>
<dbReference type="Proteomes" id="UP000185598">
    <property type="component" value="Unassembled WGS sequence"/>
</dbReference>
<evidence type="ECO:0000256" key="3">
    <source>
        <dbReference type="ARBA" id="ARBA00023163"/>
    </source>
</evidence>
<dbReference type="PROSITE" id="PS00041">
    <property type="entry name" value="HTH_ARAC_FAMILY_1"/>
    <property type="match status" value="1"/>
</dbReference>
<organism evidence="6 7">
    <name type="scientific">Allorhizobium taibaishanense</name>
    <dbReference type="NCBI Taxonomy" id="887144"/>
    <lineage>
        <taxon>Bacteria</taxon>
        <taxon>Pseudomonadati</taxon>
        <taxon>Pseudomonadota</taxon>
        <taxon>Alphaproteobacteria</taxon>
        <taxon>Hyphomicrobiales</taxon>
        <taxon>Rhizobiaceae</taxon>
        <taxon>Rhizobium/Agrobacterium group</taxon>
        <taxon>Allorhizobium</taxon>
    </lineage>
</organism>
<accession>A0A1Q9A109</accession>
<evidence type="ECO:0000259" key="4">
    <source>
        <dbReference type="PROSITE" id="PS01124"/>
    </source>
</evidence>
<dbReference type="Pfam" id="PF12833">
    <property type="entry name" value="HTH_18"/>
    <property type="match status" value="1"/>
</dbReference>
<name>A0A1Q9A109_9HYPH</name>
<dbReference type="InterPro" id="IPR009057">
    <property type="entry name" value="Homeodomain-like_sf"/>
</dbReference>
<reference evidence="6 7" key="1">
    <citation type="submission" date="2016-09" db="EMBL/GenBank/DDBJ databases">
        <title>Rhizobium oryziradicis sp. nov., isolated from the root of rice.</title>
        <authorList>
            <person name="Zhao J."/>
            <person name="Zhang X."/>
        </authorList>
    </citation>
    <scope>NUCLEOTIDE SEQUENCE [LARGE SCALE GENOMIC DNA]</scope>
    <source>
        <strain evidence="6 7">14971</strain>
    </source>
</reference>
<dbReference type="SUPFAM" id="SSF52317">
    <property type="entry name" value="Class I glutamine amidotransferase-like"/>
    <property type="match status" value="1"/>
</dbReference>
<dbReference type="InterPro" id="IPR018062">
    <property type="entry name" value="HTH_AraC-typ_CS"/>
</dbReference>
<dbReference type="Pfam" id="PF01965">
    <property type="entry name" value="DJ-1_PfpI"/>
    <property type="match status" value="1"/>
</dbReference>
<dbReference type="RefSeq" id="WP_075616279.1">
    <property type="nucleotide sequence ID" value="NZ_JACIED010000002.1"/>
</dbReference>
<keyword evidence="2" id="KW-0238">DNA-binding</keyword>
<dbReference type="Gene3D" id="1.10.10.60">
    <property type="entry name" value="Homeodomain-like"/>
    <property type="match status" value="1"/>
</dbReference>
<evidence type="ECO:0000256" key="1">
    <source>
        <dbReference type="ARBA" id="ARBA00023015"/>
    </source>
</evidence>
<dbReference type="STRING" id="887144.BJF91_08800"/>
<dbReference type="GO" id="GO:0043565">
    <property type="term" value="F:sequence-specific DNA binding"/>
    <property type="evidence" value="ECO:0007669"/>
    <property type="project" value="InterPro"/>
</dbReference>